<dbReference type="PROSITE" id="PS00027">
    <property type="entry name" value="HOMEOBOX_1"/>
    <property type="match status" value="1"/>
</dbReference>
<keyword evidence="4 5" id="KW-0539">Nucleus</keyword>
<dbReference type="PROSITE" id="PS50071">
    <property type="entry name" value="HOMEOBOX_2"/>
    <property type="match status" value="1"/>
</dbReference>
<dbReference type="PRINTS" id="PR00024">
    <property type="entry name" value="HOMEOBOX"/>
</dbReference>
<proteinExistence type="predicted"/>
<dbReference type="InterPro" id="IPR009057">
    <property type="entry name" value="Homeodomain-like_sf"/>
</dbReference>
<dbReference type="GO" id="GO:0005634">
    <property type="term" value="C:nucleus"/>
    <property type="evidence" value="ECO:0007669"/>
    <property type="project" value="UniProtKB-SubCell"/>
</dbReference>
<dbReference type="EMBL" id="CANHGI010000006">
    <property type="protein sequence ID" value="CAI5454218.1"/>
    <property type="molecule type" value="Genomic_DNA"/>
</dbReference>
<comment type="subcellular location">
    <subcellularLocation>
        <location evidence="1 5 6">Nucleus</location>
    </subcellularLocation>
</comment>
<evidence type="ECO:0000256" key="5">
    <source>
        <dbReference type="PROSITE-ProRule" id="PRU00108"/>
    </source>
</evidence>
<dbReference type="InterPro" id="IPR050848">
    <property type="entry name" value="Homeobox_TF"/>
</dbReference>
<reference evidence="9" key="1">
    <citation type="submission" date="2022-11" db="EMBL/GenBank/DDBJ databases">
        <authorList>
            <person name="Kikuchi T."/>
        </authorList>
    </citation>
    <scope>NUCLEOTIDE SEQUENCE</scope>
    <source>
        <strain evidence="9">PS1010</strain>
    </source>
</reference>
<keyword evidence="10" id="KW-1185">Reference proteome</keyword>
<dbReference type="PRINTS" id="PR00031">
    <property type="entry name" value="HTHREPRESSR"/>
</dbReference>
<gene>
    <name evidence="9" type="ORF">CAMP_LOCUS16855</name>
</gene>
<dbReference type="SMART" id="SM00389">
    <property type="entry name" value="HOX"/>
    <property type="match status" value="1"/>
</dbReference>
<sequence length="203" mass="22778">MIDPRQFLMPFYLNPALLHPNTPIGVGVNPQRMSSGSSFRISDLLESSSTVSDPSPKSETSSISPRLLSPSTERSGSPSSKKARKARTIFTDKQLQELENTFDKQKYLSVQDRMELAHRMGLSDTQVKTWYQNRRTKWKRQASTGMDLLNEPGNLAAVQNLIRNNPYWTNYIPGVPALNFPLLIPPQQPQISKSPESSSNSES</sequence>
<comment type="caution">
    <text evidence="9">The sequence shown here is derived from an EMBL/GenBank/DDBJ whole genome shotgun (WGS) entry which is preliminary data.</text>
</comment>
<evidence type="ECO:0000256" key="1">
    <source>
        <dbReference type="ARBA" id="ARBA00004123"/>
    </source>
</evidence>
<evidence type="ECO:0000259" key="8">
    <source>
        <dbReference type="PROSITE" id="PS50071"/>
    </source>
</evidence>
<accession>A0A9P1IZR0</accession>
<feature type="compositionally biased region" description="Low complexity" evidence="7">
    <location>
        <begin position="69"/>
        <end position="80"/>
    </location>
</feature>
<protein>
    <recommendedName>
        <fullName evidence="8">Homeobox domain-containing protein</fullName>
    </recommendedName>
</protein>
<evidence type="ECO:0000256" key="4">
    <source>
        <dbReference type="ARBA" id="ARBA00023242"/>
    </source>
</evidence>
<dbReference type="Proteomes" id="UP001152747">
    <property type="component" value="Unassembled WGS sequence"/>
</dbReference>
<feature type="region of interest" description="Disordered" evidence="7">
    <location>
        <begin position="45"/>
        <end position="87"/>
    </location>
</feature>
<evidence type="ECO:0000313" key="9">
    <source>
        <dbReference type="EMBL" id="CAI5454218.1"/>
    </source>
</evidence>
<evidence type="ECO:0000256" key="2">
    <source>
        <dbReference type="ARBA" id="ARBA00023125"/>
    </source>
</evidence>
<feature type="compositionally biased region" description="Low complexity" evidence="7">
    <location>
        <begin position="47"/>
        <end position="58"/>
    </location>
</feature>
<dbReference type="InterPro" id="IPR000047">
    <property type="entry name" value="HTH_motif"/>
</dbReference>
<organism evidence="9 10">
    <name type="scientific">Caenorhabditis angaria</name>
    <dbReference type="NCBI Taxonomy" id="860376"/>
    <lineage>
        <taxon>Eukaryota</taxon>
        <taxon>Metazoa</taxon>
        <taxon>Ecdysozoa</taxon>
        <taxon>Nematoda</taxon>
        <taxon>Chromadorea</taxon>
        <taxon>Rhabditida</taxon>
        <taxon>Rhabditina</taxon>
        <taxon>Rhabditomorpha</taxon>
        <taxon>Rhabditoidea</taxon>
        <taxon>Rhabditidae</taxon>
        <taxon>Peloderinae</taxon>
        <taxon>Caenorhabditis</taxon>
    </lineage>
</organism>
<feature type="DNA-binding region" description="Homeobox" evidence="5">
    <location>
        <begin position="83"/>
        <end position="142"/>
    </location>
</feature>
<dbReference type="InterPro" id="IPR017970">
    <property type="entry name" value="Homeobox_CS"/>
</dbReference>
<dbReference type="InterPro" id="IPR020479">
    <property type="entry name" value="HD_metazoa"/>
</dbReference>
<dbReference type="GO" id="GO:0000981">
    <property type="term" value="F:DNA-binding transcription factor activity, RNA polymerase II-specific"/>
    <property type="evidence" value="ECO:0007669"/>
    <property type="project" value="InterPro"/>
</dbReference>
<evidence type="ECO:0000256" key="3">
    <source>
        <dbReference type="ARBA" id="ARBA00023155"/>
    </source>
</evidence>
<dbReference type="InterPro" id="IPR001356">
    <property type="entry name" value="HD"/>
</dbReference>
<evidence type="ECO:0000313" key="10">
    <source>
        <dbReference type="Proteomes" id="UP001152747"/>
    </source>
</evidence>
<evidence type="ECO:0000256" key="7">
    <source>
        <dbReference type="SAM" id="MobiDB-lite"/>
    </source>
</evidence>
<dbReference type="PANTHER" id="PTHR24333:SF5">
    <property type="entry name" value="VENT HOMEOBOX"/>
    <property type="match status" value="1"/>
</dbReference>
<name>A0A9P1IZR0_9PELO</name>
<keyword evidence="3 5" id="KW-0371">Homeobox</keyword>
<feature type="domain" description="Homeobox" evidence="8">
    <location>
        <begin position="81"/>
        <end position="141"/>
    </location>
</feature>
<dbReference type="PANTHER" id="PTHR24333">
    <property type="entry name" value="HOMEO BOX HB9 LIKE A-RELATED"/>
    <property type="match status" value="1"/>
</dbReference>
<dbReference type="CDD" id="cd00086">
    <property type="entry name" value="homeodomain"/>
    <property type="match status" value="1"/>
</dbReference>
<evidence type="ECO:0000256" key="6">
    <source>
        <dbReference type="RuleBase" id="RU000682"/>
    </source>
</evidence>
<dbReference type="Pfam" id="PF00046">
    <property type="entry name" value="Homeodomain"/>
    <property type="match status" value="1"/>
</dbReference>
<dbReference type="GO" id="GO:0003677">
    <property type="term" value="F:DNA binding"/>
    <property type="evidence" value="ECO:0007669"/>
    <property type="project" value="UniProtKB-UniRule"/>
</dbReference>
<dbReference type="Gene3D" id="1.10.10.60">
    <property type="entry name" value="Homeodomain-like"/>
    <property type="match status" value="1"/>
</dbReference>
<keyword evidence="2 5" id="KW-0238">DNA-binding</keyword>
<dbReference type="AlphaFoldDB" id="A0A9P1IZR0"/>
<dbReference type="SUPFAM" id="SSF46689">
    <property type="entry name" value="Homeodomain-like"/>
    <property type="match status" value="1"/>
</dbReference>
<dbReference type="OrthoDB" id="6159439at2759"/>